<sequence>MANTENVKIAEIDIGVDKILAKAAQTKKQIAELEKSQKALKTETDSLTNATQEQLEAYTLGEIELKKYKKEVRDGQKVLDAYIHIQNQDIRTKDQARDANRKLIAIANQLDASNEDQAATLKKVNAEIDRNTDFIKDNASEYEKTKINIGNYKEQVTEALEESGLFGQEIKQVTNITQNFAPVFNTLRADIKQGASDIRNASAETEGMSNSQKLLAASTKATSGMLRIFRAALIGTGIGAIVVVLGSLIAYLTTTQSGIDKVNKVLTPMKEIFGTLLGIVQEFGEEIFEAISNPKKSIKQLGEMIKQNLINRFVALANIVDKVLNFEFDGIGDDLIQAGTGVEDLTGKISKLGEAAADRFGEAWERGKQIEEITQNLSKTEAQYITQQAKLRKEFEEQKKLSDDISQSTKVREEAAANAIQLQKEISQGSIERIKQEAEILRLKQEANDTSDAEKAELATKLAEIDKALEEEAAKTTEAQNKLNSIRKEGADKAIEQKQRILDAAIEKQQQELDLYLAQQGIKAKSLEEELQVAKEVSKRKLEILKSEYEAGEISKTEYETEKFNITNEFAQKQIDVTIANAERELQIFKDSHQSKLDSNQFLNEQLFQEERNRLNNIAQAEREFQQKRLEEGAINQQDYNDEIARIDDENYKNQEKLRAEREQAKNEKQAFELELQREQEAEQFQNKFDLELAREQQRYEAELAAAERLGVDTTAIKKKHADIQEDIEEKKESAIRKQTADTFGEVSKLLGEKTAAGKAAGIASATMNTYEGVTQVWASDSVLPEPAATIQKGISTGVVLASGLKAVKNIAKTKVPKAAQGIAMDLEGPSHSSGGIKLFDESGNPLVEAQGGEKMVILKREASKELGVLSALNQKHGGVSLSKPVSYAANGGAVIRNPQTPRFKMRDVKFDYDMLGNVLADRVNSIQTVVPVDQITDVATRAANVEQGADF</sequence>
<feature type="coiled-coil region" evidence="1">
    <location>
        <begin position="455"/>
        <end position="489"/>
    </location>
</feature>
<name>A0ABS6W160_9FLAO</name>
<dbReference type="RefSeq" id="WP_219039557.1">
    <property type="nucleotide sequence ID" value="NZ_JAHWDF010000004.1"/>
</dbReference>
<comment type="caution">
    <text evidence="3">The sequence shown here is derived from an EMBL/GenBank/DDBJ whole genome shotgun (WGS) entry which is preliminary data.</text>
</comment>
<feature type="coiled-coil region" evidence="1">
    <location>
        <begin position="655"/>
        <end position="682"/>
    </location>
</feature>
<protein>
    <submittedName>
        <fullName evidence="3">Uncharacterized protein</fullName>
    </submittedName>
</protein>
<proteinExistence type="predicted"/>
<dbReference type="Proteomes" id="UP000719267">
    <property type="component" value="Unassembled WGS sequence"/>
</dbReference>
<reference evidence="3 4" key="1">
    <citation type="submission" date="2021-07" db="EMBL/GenBank/DDBJ databases">
        <title>Mesonia aestuariivivens sp. nov., isolated from a tidal flat.</title>
        <authorList>
            <person name="Kim Y.-O."/>
            <person name="Yoon J.-H."/>
        </authorList>
    </citation>
    <scope>NUCLEOTIDE SEQUENCE [LARGE SCALE GENOMIC DNA]</scope>
    <source>
        <strain evidence="3 4">JHPTF-M18</strain>
    </source>
</reference>
<keyword evidence="2" id="KW-1133">Transmembrane helix</keyword>
<gene>
    <name evidence="3" type="ORF">KW502_05645</name>
</gene>
<evidence type="ECO:0000256" key="2">
    <source>
        <dbReference type="SAM" id="Phobius"/>
    </source>
</evidence>
<evidence type="ECO:0000313" key="3">
    <source>
        <dbReference type="EMBL" id="MBW2961277.1"/>
    </source>
</evidence>
<keyword evidence="1" id="KW-0175">Coiled coil</keyword>
<feature type="coiled-coil region" evidence="1">
    <location>
        <begin position="16"/>
        <end position="53"/>
    </location>
</feature>
<accession>A0ABS6W160</accession>
<evidence type="ECO:0000313" key="4">
    <source>
        <dbReference type="Proteomes" id="UP000719267"/>
    </source>
</evidence>
<keyword evidence="2" id="KW-0472">Membrane</keyword>
<keyword evidence="2" id="KW-0812">Transmembrane</keyword>
<feature type="transmembrane region" description="Helical" evidence="2">
    <location>
        <begin position="228"/>
        <end position="252"/>
    </location>
</feature>
<organism evidence="3 4">
    <name type="scientific">Mesonia aestuariivivens</name>
    <dbReference type="NCBI Taxonomy" id="2796128"/>
    <lineage>
        <taxon>Bacteria</taxon>
        <taxon>Pseudomonadati</taxon>
        <taxon>Bacteroidota</taxon>
        <taxon>Flavobacteriia</taxon>
        <taxon>Flavobacteriales</taxon>
        <taxon>Flavobacteriaceae</taxon>
        <taxon>Mesonia</taxon>
    </lineage>
</organism>
<feature type="coiled-coil region" evidence="1">
    <location>
        <begin position="517"/>
        <end position="548"/>
    </location>
</feature>
<evidence type="ECO:0000256" key="1">
    <source>
        <dbReference type="SAM" id="Coils"/>
    </source>
</evidence>
<dbReference type="EMBL" id="JAHWDF010000004">
    <property type="protein sequence ID" value="MBW2961277.1"/>
    <property type="molecule type" value="Genomic_DNA"/>
</dbReference>
<keyword evidence="4" id="KW-1185">Reference proteome</keyword>